<feature type="domain" description="RDRP core" evidence="3">
    <location>
        <begin position="349"/>
        <end position="995"/>
    </location>
</feature>
<gene>
    <name evidence="4" type="ORF">TRAPUB_1087</name>
</gene>
<organism evidence="4 5">
    <name type="scientific">Trametes pubescens</name>
    <name type="common">White-rot fungus</name>
    <dbReference type="NCBI Taxonomy" id="154538"/>
    <lineage>
        <taxon>Eukaryota</taxon>
        <taxon>Fungi</taxon>
        <taxon>Dikarya</taxon>
        <taxon>Basidiomycota</taxon>
        <taxon>Agaricomycotina</taxon>
        <taxon>Agaricomycetes</taxon>
        <taxon>Polyporales</taxon>
        <taxon>Polyporaceae</taxon>
        <taxon>Trametes</taxon>
    </lineage>
</organism>
<dbReference type="EMBL" id="MNAD01001093">
    <property type="protein sequence ID" value="OJT08033.1"/>
    <property type="molecule type" value="Genomic_DNA"/>
</dbReference>
<reference evidence="4 5" key="1">
    <citation type="submission" date="2016-10" db="EMBL/GenBank/DDBJ databases">
        <title>Genome sequence of the basidiomycete white-rot fungus Trametes pubescens.</title>
        <authorList>
            <person name="Makela M.R."/>
            <person name="Granchi Z."/>
            <person name="Peng M."/>
            <person name="De Vries R.P."/>
            <person name="Grigoriev I."/>
            <person name="Riley R."/>
            <person name="Hilden K."/>
        </authorList>
    </citation>
    <scope>NUCLEOTIDE SEQUENCE [LARGE SCALE GENOMIC DNA]</scope>
    <source>
        <strain evidence="4 5">FBCC735</strain>
    </source>
</reference>
<dbReference type="Proteomes" id="UP000184267">
    <property type="component" value="Unassembled WGS sequence"/>
</dbReference>
<keyword evidence="1" id="KW-0696">RNA-directed RNA polymerase</keyword>
<comment type="catalytic activity">
    <reaction evidence="1">
        <text>RNA(n) + a ribonucleoside 5'-triphosphate = RNA(n+1) + diphosphate</text>
        <dbReference type="Rhea" id="RHEA:21248"/>
        <dbReference type="Rhea" id="RHEA-COMP:14527"/>
        <dbReference type="Rhea" id="RHEA-COMP:17342"/>
        <dbReference type="ChEBI" id="CHEBI:33019"/>
        <dbReference type="ChEBI" id="CHEBI:61557"/>
        <dbReference type="ChEBI" id="CHEBI:140395"/>
        <dbReference type="EC" id="2.7.7.48"/>
    </reaction>
</comment>
<dbReference type="InterPro" id="IPR007855">
    <property type="entry name" value="RDRP"/>
</dbReference>
<feature type="region of interest" description="Disordered" evidence="2">
    <location>
        <begin position="1107"/>
        <end position="1137"/>
    </location>
</feature>
<feature type="non-terminal residue" evidence="4">
    <location>
        <position position="1"/>
    </location>
</feature>
<feature type="compositionally biased region" description="Polar residues" evidence="2">
    <location>
        <begin position="1107"/>
        <end position="1122"/>
    </location>
</feature>
<feature type="compositionally biased region" description="Low complexity" evidence="2">
    <location>
        <begin position="91"/>
        <end position="104"/>
    </location>
</feature>
<evidence type="ECO:0000313" key="4">
    <source>
        <dbReference type="EMBL" id="OJT08033.1"/>
    </source>
</evidence>
<dbReference type="AlphaFoldDB" id="A0A1M2VKG9"/>
<feature type="compositionally biased region" description="Acidic residues" evidence="2">
    <location>
        <begin position="54"/>
        <end position="74"/>
    </location>
</feature>
<proteinExistence type="inferred from homology"/>
<name>A0A1M2VKG9_TRAPU</name>
<comment type="caution">
    <text evidence="4">The sequence shown here is derived from an EMBL/GenBank/DDBJ whole genome shotgun (WGS) entry which is preliminary data.</text>
</comment>
<protein>
    <recommendedName>
        <fullName evidence="1">RNA-dependent RNA polymerase</fullName>
        <ecNumber evidence="1">2.7.7.48</ecNumber>
    </recommendedName>
</protein>
<accession>A0A1M2VKG9</accession>
<dbReference type="OMA" id="IRNAFMF"/>
<evidence type="ECO:0000259" key="3">
    <source>
        <dbReference type="Pfam" id="PF05183"/>
    </source>
</evidence>
<feature type="compositionally biased region" description="Low complexity" evidence="2">
    <location>
        <begin position="151"/>
        <end position="162"/>
    </location>
</feature>
<dbReference type="Pfam" id="PF05183">
    <property type="entry name" value="RdRP"/>
    <property type="match status" value="1"/>
</dbReference>
<evidence type="ECO:0000256" key="2">
    <source>
        <dbReference type="SAM" id="MobiDB-lite"/>
    </source>
</evidence>
<dbReference type="STRING" id="154538.A0A1M2VKG9"/>
<keyword evidence="1" id="KW-0694">RNA-binding</keyword>
<keyword evidence="1" id="KW-0808">Transferase</keyword>
<dbReference type="EC" id="2.7.7.48" evidence="1"/>
<dbReference type="InterPro" id="IPR057596">
    <property type="entry name" value="RDRP_core"/>
</dbReference>
<feature type="region of interest" description="Disordered" evidence="2">
    <location>
        <begin position="1"/>
        <end position="110"/>
    </location>
</feature>
<feature type="compositionally biased region" description="Polar residues" evidence="2">
    <location>
        <begin position="1"/>
        <end position="28"/>
    </location>
</feature>
<dbReference type="OrthoDB" id="10055769at2759"/>
<feature type="compositionally biased region" description="Polar residues" evidence="2">
    <location>
        <begin position="80"/>
        <end position="90"/>
    </location>
</feature>
<feature type="region of interest" description="Disordered" evidence="2">
    <location>
        <begin position="134"/>
        <end position="192"/>
    </location>
</feature>
<dbReference type="GO" id="GO:0031380">
    <property type="term" value="C:nuclear RNA-directed RNA polymerase complex"/>
    <property type="evidence" value="ECO:0007669"/>
    <property type="project" value="TreeGrafter"/>
</dbReference>
<keyword evidence="5" id="KW-1185">Reference proteome</keyword>
<dbReference type="PANTHER" id="PTHR23079">
    <property type="entry name" value="RNA-DEPENDENT RNA POLYMERASE"/>
    <property type="match status" value="1"/>
</dbReference>
<dbReference type="PANTHER" id="PTHR23079:SF14">
    <property type="entry name" value="RNA-DEPENDENT RNA POLYMERASE"/>
    <property type="match status" value="1"/>
</dbReference>
<comment type="similarity">
    <text evidence="1">Belongs to the RdRP family.</text>
</comment>
<evidence type="ECO:0000313" key="5">
    <source>
        <dbReference type="Proteomes" id="UP000184267"/>
    </source>
</evidence>
<sequence length="1229" mass="135823">NSTAARSISRTDSHATTGQGGRTATNAKGKQPAFSAKPSPLTRAHSGGYSADSGSDDDDDDSTVEALLETDSDSDAAPSNEGSFAFSQVKSRNSSNTSLESSASYDVTTGRKRALSYENTWAVPLVSASTASKLPKLAKNATPRADPGTPSRSSTASSSRMRAIQEGLDSPEPTTPHRPRALEQPESPTPYRIKVETPTMNRIMGSLAQFMELGESSVPQGVVLIAHSPDAQRLMDQTNIAWGVQYEIARGVSRGWWTWSDVTLPNLEKLRGQSKDAALKVPQVLPHPTSVAISQPDLQLWAELDREELALCEGRHRGLGLQGEWQETEDWYGGKIQQVARVEEHNGALRLVLAPMEMRKSCRFARFLGSRRLLQVSVPREILSSQADKLKEFFMQKFVLCGRVFVAFGMKDGKIFLMETKEDYERGAPAPGDERRMSLEEFVDWHNPLDRNGKQAVSKWTTRFDLGLSISVPGLAFDPDKMFNIDDECVNKQAGKALTEEIYTDGCGYMNGAALSAIGRRMGYSVRPTAVQGRIAGAKGLWVLHPRDRSPDASPKIWIRDSQTKIKLDFNRLHPAHRIFDLLAPPRVTLPSRLSRLTILNLSHNGLPTETFVELMRETLEEQVQALTQWSHPQDMQLLWATVNRIGHVTASRVQQYALGASRALGLSGRIREDEFPSDEPPDLLKEFLGSAGDRELDEEESAALLAELESAGAVPQRLRDRFTGEPLTLHGVVMDLLQAGFHPLRLPPLYKKLRQITSNIIEDIIRDFHVSIPLSAEAFIVPDPYGVLKPGQIHFRSSKDLKPALEDLNPSVLLGDVLIYRNPNRLPSDVQKVEAVQHELLTDYTDVIVLPSRGPCSFASMLAGGDYDGDVCVCIYDPRLVADFDNSPLSRTPDGFLKDNFEDQGKIEQVAAVAAEMARMANDPDARRKKLQGALLSDISRPLVGAYSMFHENAAYVHGYDAPQTIRNAFMFNTVLDARKSGLKVKNEVFRRDKLQYDRIRPACLPSSVADGERGYNGISLQRPPNLGPFILDELLQQGRCMRDAHLRRYDALVQFQSRNDNHDPDLLRLYTNTLRFTEDPALKEDLARVRAHVEEHIKQWQTIASLASSSKPNQGTPSRTSRARGGAKTSGAAGKRNKWKELAQSFAAGPNIAQDSLLASIGDIEAIRASWAYALKPGFAWSVAFQTLCRIKATSQGSVAMTGNFADSMSISSSAMRVFEQSRLGMS</sequence>
<dbReference type="GO" id="GO:0030422">
    <property type="term" value="P:siRNA processing"/>
    <property type="evidence" value="ECO:0007669"/>
    <property type="project" value="TreeGrafter"/>
</dbReference>
<dbReference type="GO" id="GO:0003968">
    <property type="term" value="F:RNA-directed RNA polymerase activity"/>
    <property type="evidence" value="ECO:0007669"/>
    <property type="project" value="UniProtKB-KW"/>
</dbReference>
<keyword evidence="1" id="KW-0548">Nucleotidyltransferase</keyword>
<dbReference type="GO" id="GO:0003723">
    <property type="term" value="F:RNA binding"/>
    <property type="evidence" value="ECO:0007669"/>
    <property type="project" value="UniProtKB-KW"/>
</dbReference>
<evidence type="ECO:0000256" key="1">
    <source>
        <dbReference type="RuleBase" id="RU363098"/>
    </source>
</evidence>